<dbReference type="OrthoDB" id="435710at2759"/>
<accession>A0A812UEQ2</accession>
<comment type="caution">
    <text evidence="3">The sequence shown here is derived from an EMBL/GenBank/DDBJ whole genome shotgun (WGS) entry which is preliminary data.</text>
</comment>
<evidence type="ECO:0000256" key="1">
    <source>
        <dbReference type="SAM" id="Coils"/>
    </source>
</evidence>
<dbReference type="Proteomes" id="UP000604046">
    <property type="component" value="Unassembled WGS sequence"/>
</dbReference>
<keyword evidence="4" id="KW-1185">Reference proteome</keyword>
<feature type="compositionally biased region" description="Low complexity" evidence="2">
    <location>
        <begin position="69"/>
        <end position="105"/>
    </location>
</feature>
<sequence>MAADCISPGKSWPSSASRPASASTRPPSAGSVREGSPGQLSIAMSQRPTSAGSVHDSVGRPSTASLYRPASAGSTAPTSAEGPSRPRSAQSQASPNPASAPSARRASLETEGSVARSAQGDSPSRANRPLGPRSLENTTQGSDLSRRAVEEELQQPVLTPVPNSLATPLEKQIGTAIGLKGRSRIVPRLPRDVVQCLHGQSCCWRWLARAALEQIHGSSLASMSLADGVTLMKEELEQLREEHSIKETERGRAEAAEENLASLQKQLAATKVDYKEFRALERSHGHLQEEAASLRISTGSLMAQLEVQKQDSARQLAAMSGKADAEVAALRLRAEQAEKELAKSQATETELRQTVAGLIQGRDEAEKKKHTSPVSTRRVRSARRANRKSSNKDGSRSKSRPGGKQRGRRK</sequence>
<evidence type="ECO:0000256" key="2">
    <source>
        <dbReference type="SAM" id="MobiDB-lite"/>
    </source>
</evidence>
<feature type="region of interest" description="Disordered" evidence="2">
    <location>
        <begin position="341"/>
        <end position="410"/>
    </location>
</feature>
<feature type="compositionally biased region" description="Polar residues" evidence="2">
    <location>
        <begin position="38"/>
        <end position="52"/>
    </location>
</feature>
<dbReference type="AlphaFoldDB" id="A0A812UEQ2"/>
<feature type="region of interest" description="Disordered" evidence="2">
    <location>
        <begin position="1"/>
        <end position="144"/>
    </location>
</feature>
<evidence type="ECO:0000313" key="3">
    <source>
        <dbReference type="EMBL" id="CAE7562529.1"/>
    </source>
</evidence>
<dbReference type="EMBL" id="CAJNDS010002674">
    <property type="protein sequence ID" value="CAE7562529.1"/>
    <property type="molecule type" value="Genomic_DNA"/>
</dbReference>
<organism evidence="3 4">
    <name type="scientific">Symbiodinium natans</name>
    <dbReference type="NCBI Taxonomy" id="878477"/>
    <lineage>
        <taxon>Eukaryota</taxon>
        <taxon>Sar</taxon>
        <taxon>Alveolata</taxon>
        <taxon>Dinophyceae</taxon>
        <taxon>Suessiales</taxon>
        <taxon>Symbiodiniaceae</taxon>
        <taxon>Symbiodinium</taxon>
    </lineage>
</organism>
<feature type="compositionally biased region" description="Low complexity" evidence="2">
    <location>
        <begin position="11"/>
        <end position="31"/>
    </location>
</feature>
<proteinExistence type="predicted"/>
<feature type="compositionally biased region" description="Basic residues" evidence="2">
    <location>
        <begin position="377"/>
        <end position="389"/>
    </location>
</feature>
<feature type="coiled-coil region" evidence="1">
    <location>
        <begin position="229"/>
        <end position="280"/>
    </location>
</feature>
<name>A0A812UEQ2_9DINO</name>
<feature type="compositionally biased region" description="Basic residues" evidence="2">
    <location>
        <begin position="397"/>
        <end position="410"/>
    </location>
</feature>
<evidence type="ECO:0000313" key="4">
    <source>
        <dbReference type="Proteomes" id="UP000604046"/>
    </source>
</evidence>
<reference evidence="3" key="1">
    <citation type="submission" date="2021-02" db="EMBL/GenBank/DDBJ databases">
        <authorList>
            <person name="Dougan E. K."/>
            <person name="Rhodes N."/>
            <person name="Thang M."/>
            <person name="Chan C."/>
        </authorList>
    </citation>
    <scope>NUCLEOTIDE SEQUENCE</scope>
</reference>
<protein>
    <submittedName>
        <fullName evidence="3">Uncharacterized protein</fullName>
    </submittedName>
</protein>
<keyword evidence="1" id="KW-0175">Coiled coil</keyword>
<gene>
    <name evidence="3" type="ORF">SNAT2548_LOCUS31773</name>
</gene>